<name>A0AAP0KHR5_9MAGN</name>
<keyword evidence="6" id="KW-0539">Nucleus</keyword>
<dbReference type="SUPFAM" id="SSF118290">
    <property type="entry name" value="WRKY DNA-binding domain"/>
    <property type="match status" value="2"/>
</dbReference>
<dbReference type="PANTHER" id="PTHR31221">
    <property type="entry name" value="WRKY TRANSCRIPTION FACTOR PROTEIN 1-RELATED"/>
    <property type="match status" value="1"/>
</dbReference>
<reference evidence="9 10" key="1">
    <citation type="submission" date="2024-01" db="EMBL/GenBank/DDBJ databases">
        <title>Genome assemblies of Stephania.</title>
        <authorList>
            <person name="Yang L."/>
        </authorList>
    </citation>
    <scope>NUCLEOTIDE SEQUENCE [LARGE SCALE GENOMIC DNA]</scope>
    <source>
        <strain evidence="9">YNDBR</strain>
        <tissue evidence="9">Leaf</tissue>
    </source>
</reference>
<dbReference type="PANTHER" id="PTHR31221:SF318">
    <property type="entry name" value="WRKY TRANSCRIPTION FACTOR 2-RELATED"/>
    <property type="match status" value="1"/>
</dbReference>
<dbReference type="SMART" id="SM00774">
    <property type="entry name" value="WRKY"/>
    <property type="match status" value="2"/>
</dbReference>
<dbReference type="InterPro" id="IPR036576">
    <property type="entry name" value="WRKY_dom_sf"/>
</dbReference>
<protein>
    <recommendedName>
        <fullName evidence="8">WRKY domain-containing protein</fullName>
    </recommendedName>
</protein>
<dbReference type="GO" id="GO:0003700">
    <property type="term" value="F:DNA-binding transcription factor activity"/>
    <property type="evidence" value="ECO:0007669"/>
    <property type="project" value="InterPro"/>
</dbReference>
<evidence type="ECO:0000256" key="6">
    <source>
        <dbReference type="ARBA" id="ARBA00023242"/>
    </source>
</evidence>
<dbReference type="AlphaFoldDB" id="A0AAP0KHR5"/>
<keyword evidence="2" id="KW-0677">Repeat</keyword>
<dbReference type="GO" id="GO:0005634">
    <property type="term" value="C:nucleus"/>
    <property type="evidence" value="ECO:0007669"/>
    <property type="project" value="UniProtKB-SubCell"/>
</dbReference>
<dbReference type="GO" id="GO:0043565">
    <property type="term" value="F:sequence-specific DNA binding"/>
    <property type="evidence" value="ECO:0007669"/>
    <property type="project" value="InterPro"/>
</dbReference>
<comment type="subcellular location">
    <subcellularLocation>
        <location evidence="1">Nucleus</location>
    </subcellularLocation>
</comment>
<feature type="domain" description="WRKY" evidence="8">
    <location>
        <begin position="255"/>
        <end position="319"/>
    </location>
</feature>
<keyword evidence="3" id="KW-0805">Transcription regulation</keyword>
<sequence length="661" mass="72135">MGPAEKLDQVSTNLEERRENSVSDDHLSDLSMFSGQKPSCLAERVAARAGFNAPRLNTIRIEAGNLSSSEGRSPYLMLSPGLSPTVLLDSPVFLSNSMAQPSPTTGKFIPARANNRSSMALTEASDVDKNSDTLPFAFKPHVESSPSYGEGAISDNIQATKPKQSPSSVDMSLQSEQSLQFQNSEVTEAHEQNKRSPLSLGNFPISTMERDNDSLLGQMVFGNVNMKEENSTSLDDQQEEEGDRRSCGEMNSMLSNGGPAEDGYNWRKYGQKQVKGSECPRSYYKCTHPNCQVKKKVERSQEGDVIEIIYKGGHNHPKPPPNRRLAIGSSNIQQDSHIEVPAHANGQAFADPDAMWENSQRGSAHGVNGWMHDDNLDETSPTSCDPSASVPPHKGVDVLSALSNDDEEEEDVGANGSASLACDGEEDESESKRRKIDTIDMAGASRAIREPRVVVQTTSEVDILDDGYRWRKYGQKVVKGNPNPRSYYKCTNPGCTVRKHVERASHDLKSVITTYEGKHNHDVPAARNGSQASSGPAAAMPSSASHSRVQRPETIPVQDGGGRFEGSALLGKLNLHARQQQLRHSPGFTYCMNQAGLSGLTMASLGTNPSYHPNKLPSMPVNPFLGEQHLRNEVGFMALKGEPKSETGLNFHQMDPRFMGR</sequence>
<dbReference type="Proteomes" id="UP001420932">
    <property type="component" value="Unassembled WGS sequence"/>
</dbReference>
<keyword evidence="5" id="KW-0804">Transcription</keyword>
<dbReference type="FunFam" id="2.20.25.80:FF:000001">
    <property type="entry name" value="WRKY transcription factor 33"/>
    <property type="match status" value="1"/>
</dbReference>
<comment type="caution">
    <text evidence="9">The sequence shown here is derived from an EMBL/GenBank/DDBJ whole genome shotgun (WGS) entry which is preliminary data.</text>
</comment>
<keyword evidence="10" id="KW-1185">Reference proteome</keyword>
<evidence type="ECO:0000313" key="9">
    <source>
        <dbReference type="EMBL" id="KAK9152300.1"/>
    </source>
</evidence>
<dbReference type="Gene3D" id="2.20.25.80">
    <property type="entry name" value="WRKY domain"/>
    <property type="match status" value="2"/>
</dbReference>
<accession>A0AAP0KHR5</accession>
<dbReference type="EMBL" id="JBBNAF010000004">
    <property type="protein sequence ID" value="KAK9152300.1"/>
    <property type="molecule type" value="Genomic_DNA"/>
</dbReference>
<dbReference type="InterPro" id="IPR044810">
    <property type="entry name" value="WRKY_plant"/>
</dbReference>
<evidence type="ECO:0000256" key="2">
    <source>
        <dbReference type="ARBA" id="ARBA00022737"/>
    </source>
</evidence>
<feature type="region of interest" description="Disordered" evidence="7">
    <location>
        <begin position="1"/>
        <end position="30"/>
    </location>
</feature>
<evidence type="ECO:0000256" key="1">
    <source>
        <dbReference type="ARBA" id="ARBA00004123"/>
    </source>
</evidence>
<evidence type="ECO:0000313" key="10">
    <source>
        <dbReference type="Proteomes" id="UP001420932"/>
    </source>
</evidence>
<feature type="region of interest" description="Disordered" evidence="7">
    <location>
        <begin position="228"/>
        <end position="264"/>
    </location>
</feature>
<dbReference type="InterPro" id="IPR003657">
    <property type="entry name" value="WRKY_dom"/>
</dbReference>
<feature type="region of interest" description="Disordered" evidence="7">
    <location>
        <begin position="358"/>
        <end position="436"/>
    </location>
</feature>
<evidence type="ECO:0000256" key="5">
    <source>
        <dbReference type="ARBA" id="ARBA00023163"/>
    </source>
</evidence>
<evidence type="ECO:0000256" key="4">
    <source>
        <dbReference type="ARBA" id="ARBA00023125"/>
    </source>
</evidence>
<feature type="compositionally biased region" description="Basic and acidic residues" evidence="7">
    <location>
        <begin position="1"/>
        <end position="28"/>
    </location>
</feature>
<gene>
    <name evidence="9" type="ORF">Syun_010609</name>
</gene>
<evidence type="ECO:0000259" key="8">
    <source>
        <dbReference type="PROSITE" id="PS50811"/>
    </source>
</evidence>
<feature type="region of interest" description="Disordered" evidence="7">
    <location>
        <begin position="516"/>
        <end position="563"/>
    </location>
</feature>
<feature type="region of interest" description="Disordered" evidence="7">
    <location>
        <begin position="158"/>
        <end position="204"/>
    </location>
</feature>
<feature type="compositionally biased region" description="Polar residues" evidence="7">
    <location>
        <begin position="158"/>
        <end position="186"/>
    </location>
</feature>
<proteinExistence type="predicted"/>
<dbReference type="PROSITE" id="PS50811">
    <property type="entry name" value="WRKY"/>
    <property type="match status" value="2"/>
</dbReference>
<keyword evidence="4" id="KW-0238">DNA-binding</keyword>
<dbReference type="FunFam" id="2.20.25.80:FF:000006">
    <property type="entry name" value="WRKY transcription factor"/>
    <property type="match status" value="1"/>
</dbReference>
<dbReference type="Pfam" id="PF03106">
    <property type="entry name" value="WRKY"/>
    <property type="match status" value="2"/>
</dbReference>
<feature type="domain" description="WRKY" evidence="8">
    <location>
        <begin position="459"/>
        <end position="524"/>
    </location>
</feature>
<organism evidence="9 10">
    <name type="scientific">Stephania yunnanensis</name>
    <dbReference type="NCBI Taxonomy" id="152371"/>
    <lineage>
        <taxon>Eukaryota</taxon>
        <taxon>Viridiplantae</taxon>
        <taxon>Streptophyta</taxon>
        <taxon>Embryophyta</taxon>
        <taxon>Tracheophyta</taxon>
        <taxon>Spermatophyta</taxon>
        <taxon>Magnoliopsida</taxon>
        <taxon>Ranunculales</taxon>
        <taxon>Menispermaceae</taxon>
        <taxon>Menispermoideae</taxon>
        <taxon>Cissampelideae</taxon>
        <taxon>Stephania</taxon>
    </lineage>
</organism>
<evidence type="ECO:0000256" key="7">
    <source>
        <dbReference type="SAM" id="MobiDB-lite"/>
    </source>
</evidence>
<feature type="compositionally biased region" description="Low complexity" evidence="7">
    <location>
        <begin position="529"/>
        <end position="547"/>
    </location>
</feature>
<evidence type="ECO:0000256" key="3">
    <source>
        <dbReference type="ARBA" id="ARBA00023015"/>
    </source>
</evidence>